<evidence type="ECO:0000313" key="6">
    <source>
        <dbReference type="WBParaSite" id="BXY_0664300.1"/>
    </source>
</evidence>
<evidence type="ECO:0000313" key="5">
    <source>
        <dbReference type="Proteomes" id="UP000659654"/>
    </source>
</evidence>
<evidence type="ECO:0000313" key="2">
    <source>
        <dbReference type="EMBL" id="CAD5211367.1"/>
    </source>
</evidence>
<dbReference type="Proteomes" id="UP000095284">
    <property type="component" value="Unplaced"/>
</dbReference>
<reference evidence="6" key="1">
    <citation type="submission" date="2016-11" db="UniProtKB">
        <authorList>
            <consortium name="WormBaseParasite"/>
        </authorList>
    </citation>
    <scope>IDENTIFICATION</scope>
</reference>
<feature type="compositionally biased region" description="Basic and acidic residues" evidence="1">
    <location>
        <begin position="82"/>
        <end position="98"/>
    </location>
</feature>
<gene>
    <name evidence="2" type="ORF">BXYJ_LOCUS2393</name>
</gene>
<name>A0A1I7S0W9_BURXY</name>
<evidence type="ECO:0000313" key="3">
    <source>
        <dbReference type="EMBL" id="CAG9088154.1"/>
    </source>
</evidence>
<evidence type="ECO:0000313" key="4">
    <source>
        <dbReference type="Proteomes" id="UP000095284"/>
    </source>
</evidence>
<dbReference type="EMBL" id="CAJFDI010000001">
    <property type="protein sequence ID" value="CAD5211367.1"/>
    <property type="molecule type" value="Genomic_DNA"/>
</dbReference>
<dbReference type="Proteomes" id="UP000659654">
    <property type="component" value="Unassembled WGS sequence"/>
</dbReference>
<keyword evidence="5" id="KW-1185">Reference proteome</keyword>
<sequence length="188" mass="20784">MQHVRRRLVAGPPKSARIVAGGGQPCIPFVPHCVHCVSPTRHGTTSAAVLVLFLCFSPFPPITVLQKVLRGGRKERRKGKRHAADKAAESGERRESAPRNKPSARNGGTFIMWRSLLAPHWLKCLPEEFPPADSKTSRMGAAPSCARARERNGSERQEKAIQGFERHKAAVETTPDYCSFNIRTEIPD</sequence>
<dbReference type="Proteomes" id="UP000582659">
    <property type="component" value="Unassembled WGS sequence"/>
</dbReference>
<proteinExistence type="predicted"/>
<dbReference type="WBParaSite" id="BXY_0664300.1">
    <property type="protein sequence ID" value="BXY_0664300.1"/>
    <property type="gene ID" value="BXY_0664300"/>
</dbReference>
<feature type="compositionally biased region" description="Basic residues" evidence="1">
    <location>
        <begin position="70"/>
        <end position="81"/>
    </location>
</feature>
<protein>
    <submittedName>
        <fullName evidence="2">(pine wood nematode) hypothetical protein</fullName>
    </submittedName>
</protein>
<evidence type="ECO:0000256" key="1">
    <source>
        <dbReference type="SAM" id="MobiDB-lite"/>
    </source>
</evidence>
<dbReference type="EMBL" id="CAJFCV020000001">
    <property type="protein sequence ID" value="CAG9088154.1"/>
    <property type="molecule type" value="Genomic_DNA"/>
</dbReference>
<organism evidence="4 6">
    <name type="scientific">Bursaphelenchus xylophilus</name>
    <name type="common">Pinewood nematode worm</name>
    <name type="synonym">Aphelenchoides xylophilus</name>
    <dbReference type="NCBI Taxonomy" id="6326"/>
    <lineage>
        <taxon>Eukaryota</taxon>
        <taxon>Metazoa</taxon>
        <taxon>Ecdysozoa</taxon>
        <taxon>Nematoda</taxon>
        <taxon>Chromadorea</taxon>
        <taxon>Rhabditida</taxon>
        <taxon>Tylenchina</taxon>
        <taxon>Tylenchomorpha</taxon>
        <taxon>Aphelenchoidea</taxon>
        <taxon>Aphelenchoididae</taxon>
        <taxon>Bursaphelenchus</taxon>
    </lineage>
</organism>
<dbReference type="AlphaFoldDB" id="A0A1I7S0W9"/>
<accession>A0A1I7S0W9</accession>
<reference evidence="3" key="2">
    <citation type="submission" date="2020-08" db="EMBL/GenBank/DDBJ databases">
        <authorList>
            <person name="Kikuchi T."/>
        </authorList>
    </citation>
    <scope>NUCLEOTIDE SEQUENCE</scope>
    <source>
        <strain evidence="2">Ka4C1</strain>
    </source>
</reference>
<feature type="region of interest" description="Disordered" evidence="1">
    <location>
        <begin position="70"/>
        <end position="107"/>
    </location>
</feature>